<dbReference type="RefSeq" id="WP_158951498.1">
    <property type="nucleotide sequence ID" value="NZ_CP046913.1"/>
</dbReference>
<dbReference type="EMBL" id="CP046913">
    <property type="protein sequence ID" value="QGZ62472.1"/>
    <property type="molecule type" value="Genomic_DNA"/>
</dbReference>
<keyword evidence="3" id="KW-1185">Reference proteome</keyword>
<dbReference type="Proteomes" id="UP000433577">
    <property type="component" value="Chromosome 1"/>
</dbReference>
<feature type="chain" id="PRO_5031254573" description="Type VI secretion system (T6SS) amidase immunity protein Tai4" evidence="1">
    <location>
        <begin position="21"/>
        <end position="143"/>
    </location>
</feature>
<sequence>MNKILLALFCFASVAPVAHAQDSQKPEVAFANTLFGIAHQCQFQYGLDRSLQDQARSYGQAAPDATESLVSCYRAGKTDGKAAFDAITSRPHNAQIKADIKMAYASWLTWMDAIGRANEEESPPAQRDFEKSANILKVDVETD</sequence>
<protein>
    <recommendedName>
        <fullName evidence="4">Type VI secretion system (T6SS) amidase immunity protein Tai4</fullName>
    </recommendedName>
</protein>
<organism evidence="2 3">
    <name type="scientific">Paraburkholderia acidisoli</name>
    <dbReference type="NCBI Taxonomy" id="2571748"/>
    <lineage>
        <taxon>Bacteria</taxon>
        <taxon>Pseudomonadati</taxon>
        <taxon>Pseudomonadota</taxon>
        <taxon>Betaproteobacteria</taxon>
        <taxon>Burkholderiales</taxon>
        <taxon>Burkholderiaceae</taxon>
        <taxon>Paraburkholderia</taxon>
    </lineage>
</organism>
<name>A0A7Z2GIK1_9BURK</name>
<reference evidence="2 3" key="1">
    <citation type="submission" date="2019-12" db="EMBL/GenBank/DDBJ databases">
        <title>Paraburkholderia acidiphila 7Q-K02 sp. nov and Paraburkholderia acidisoli DHF22 sp. nov., two strains isolated from forest soil.</title>
        <authorList>
            <person name="Gao Z."/>
            <person name="Qiu L."/>
        </authorList>
    </citation>
    <scope>NUCLEOTIDE SEQUENCE [LARGE SCALE GENOMIC DNA]</scope>
    <source>
        <strain evidence="2 3">DHF22</strain>
    </source>
</reference>
<evidence type="ECO:0000256" key="1">
    <source>
        <dbReference type="SAM" id="SignalP"/>
    </source>
</evidence>
<accession>A0A7Z2GIK1</accession>
<keyword evidence="1" id="KW-0732">Signal</keyword>
<dbReference type="AlphaFoldDB" id="A0A7Z2GIK1"/>
<evidence type="ECO:0008006" key="4">
    <source>
        <dbReference type="Google" id="ProtNLM"/>
    </source>
</evidence>
<evidence type="ECO:0000313" key="2">
    <source>
        <dbReference type="EMBL" id="QGZ62472.1"/>
    </source>
</evidence>
<gene>
    <name evidence="2" type="ORF">FAZ98_12450</name>
</gene>
<dbReference type="KEGG" id="pacs:FAZ98_12450"/>
<evidence type="ECO:0000313" key="3">
    <source>
        <dbReference type="Proteomes" id="UP000433577"/>
    </source>
</evidence>
<proteinExistence type="predicted"/>
<feature type="signal peptide" evidence="1">
    <location>
        <begin position="1"/>
        <end position="20"/>
    </location>
</feature>